<organism evidence="2 3">
    <name type="scientific">Marmota marmota marmota</name>
    <name type="common">Alpine marmot</name>
    <dbReference type="NCBI Taxonomy" id="9994"/>
    <lineage>
        <taxon>Eukaryota</taxon>
        <taxon>Metazoa</taxon>
        <taxon>Chordata</taxon>
        <taxon>Craniata</taxon>
        <taxon>Vertebrata</taxon>
        <taxon>Euteleostomi</taxon>
        <taxon>Mammalia</taxon>
        <taxon>Eutheria</taxon>
        <taxon>Euarchontoglires</taxon>
        <taxon>Glires</taxon>
        <taxon>Rodentia</taxon>
        <taxon>Sciuromorpha</taxon>
        <taxon>Sciuridae</taxon>
        <taxon>Xerinae</taxon>
        <taxon>Marmotini</taxon>
        <taxon>Marmota</taxon>
    </lineage>
</organism>
<feature type="region of interest" description="Disordered" evidence="1">
    <location>
        <begin position="1"/>
        <end position="68"/>
    </location>
</feature>
<proteinExistence type="predicted"/>
<dbReference type="Ensembl" id="ENSMMMT00000009376.1">
    <property type="protein sequence ID" value="ENSMMMP00000008224.1"/>
    <property type="gene ID" value="ENSMMMG00000007373.1"/>
</dbReference>
<accession>A0A8C5Z3K8</accession>
<evidence type="ECO:0000313" key="2">
    <source>
        <dbReference type="Ensembl" id="ENSMMMP00000008224.1"/>
    </source>
</evidence>
<keyword evidence="3" id="KW-1185">Reference proteome</keyword>
<sequence>MREGRASPGASGGNVREGGRPAPKPRRRSCCPSWAPGARADLQAGSSAARAGADRPESGRQLLAGQGSRAWSGWCVHSARAATTRTRPYITWGRCSPTLASGLPHVPSCWTLTGEA</sequence>
<dbReference type="Proteomes" id="UP000694407">
    <property type="component" value="Unplaced"/>
</dbReference>
<protein>
    <submittedName>
        <fullName evidence="2">Uncharacterized protein</fullName>
    </submittedName>
</protein>
<reference evidence="2" key="1">
    <citation type="submission" date="2025-08" db="UniProtKB">
        <authorList>
            <consortium name="Ensembl"/>
        </authorList>
    </citation>
    <scope>IDENTIFICATION</scope>
</reference>
<evidence type="ECO:0000256" key="1">
    <source>
        <dbReference type="SAM" id="MobiDB-lite"/>
    </source>
</evidence>
<name>A0A8C5Z3K8_MARMA</name>
<evidence type="ECO:0000313" key="3">
    <source>
        <dbReference type="Proteomes" id="UP000694407"/>
    </source>
</evidence>
<reference evidence="2" key="2">
    <citation type="submission" date="2025-09" db="UniProtKB">
        <authorList>
            <consortium name="Ensembl"/>
        </authorList>
    </citation>
    <scope>IDENTIFICATION</scope>
</reference>
<dbReference type="AlphaFoldDB" id="A0A8C5Z3K8"/>